<dbReference type="Proteomes" id="UP000027222">
    <property type="component" value="Unassembled WGS sequence"/>
</dbReference>
<proteinExistence type="predicted"/>
<dbReference type="AlphaFoldDB" id="A0A067SKG5"/>
<gene>
    <name evidence="1" type="ORF">GALMADRAFT_1048568</name>
</gene>
<sequence length="117" mass="13360">MRLSPAGAAQQLLEKSSLFMVLAVLWTRYHSCCQSFRADWPLLSLGPFILARPANAPRLLFELEQAFQWWNEQIVCPGATLPNSRFAPPWTAPSSFCRAYLPPLTPWMRGSRYSELM</sequence>
<organism evidence="1 2">
    <name type="scientific">Galerina marginata (strain CBS 339.88)</name>
    <dbReference type="NCBI Taxonomy" id="685588"/>
    <lineage>
        <taxon>Eukaryota</taxon>
        <taxon>Fungi</taxon>
        <taxon>Dikarya</taxon>
        <taxon>Basidiomycota</taxon>
        <taxon>Agaricomycotina</taxon>
        <taxon>Agaricomycetes</taxon>
        <taxon>Agaricomycetidae</taxon>
        <taxon>Agaricales</taxon>
        <taxon>Agaricineae</taxon>
        <taxon>Strophariaceae</taxon>
        <taxon>Galerina</taxon>
    </lineage>
</organism>
<name>A0A067SKG5_GALM3</name>
<evidence type="ECO:0000313" key="2">
    <source>
        <dbReference type="Proteomes" id="UP000027222"/>
    </source>
</evidence>
<reference evidence="2" key="1">
    <citation type="journal article" date="2014" name="Proc. Natl. Acad. Sci. U.S.A.">
        <title>Extensive sampling of basidiomycete genomes demonstrates inadequacy of the white-rot/brown-rot paradigm for wood decay fungi.</title>
        <authorList>
            <person name="Riley R."/>
            <person name="Salamov A.A."/>
            <person name="Brown D.W."/>
            <person name="Nagy L.G."/>
            <person name="Floudas D."/>
            <person name="Held B.W."/>
            <person name="Levasseur A."/>
            <person name="Lombard V."/>
            <person name="Morin E."/>
            <person name="Otillar R."/>
            <person name="Lindquist E.A."/>
            <person name="Sun H."/>
            <person name="LaButti K.M."/>
            <person name="Schmutz J."/>
            <person name="Jabbour D."/>
            <person name="Luo H."/>
            <person name="Baker S.E."/>
            <person name="Pisabarro A.G."/>
            <person name="Walton J.D."/>
            <person name="Blanchette R.A."/>
            <person name="Henrissat B."/>
            <person name="Martin F."/>
            <person name="Cullen D."/>
            <person name="Hibbett D.S."/>
            <person name="Grigoriev I.V."/>
        </authorList>
    </citation>
    <scope>NUCLEOTIDE SEQUENCE [LARGE SCALE GENOMIC DNA]</scope>
    <source>
        <strain evidence="2">CBS 339.88</strain>
    </source>
</reference>
<keyword evidence="2" id="KW-1185">Reference proteome</keyword>
<dbReference type="EMBL" id="KL142409">
    <property type="protein sequence ID" value="KDR68224.1"/>
    <property type="molecule type" value="Genomic_DNA"/>
</dbReference>
<protein>
    <submittedName>
        <fullName evidence="1">Uncharacterized protein</fullName>
    </submittedName>
</protein>
<accession>A0A067SKG5</accession>
<dbReference type="HOGENOM" id="CLU_2085014_0_0_1"/>
<evidence type="ECO:0000313" key="1">
    <source>
        <dbReference type="EMBL" id="KDR68224.1"/>
    </source>
</evidence>